<evidence type="ECO:0000313" key="6">
    <source>
        <dbReference type="Proteomes" id="UP001189303"/>
    </source>
</evidence>
<dbReference type="Pfam" id="PF00111">
    <property type="entry name" value="Fer2"/>
    <property type="match status" value="1"/>
</dbReference>
<accession>A0ABM9ISZ2</accession>
<dbReference type="GO" id="GO:0016491">
    <property type="term" value="F:oxidoreductase activity"/>
    <property type="evidence" value="ECO:0007669"/>
    <property type="project" value="UniProtKB-KW"/>
</dbReference>
<dbReference type="RefSeq" id="WP_103518941.1">
    <property type="nucleotide sequence ID" value="NZ_CATWFT010000017.1"/>
</dbReference>
<protein>
    <submittedName>
        <fullName evidence="5">CDP-6-deoxy-L-threo-D-glycero-4-hexulose-3-dehydrase reductase</fullName>
        <ecNumber evidence="5">1.17.1.-</ecNumber>
    </submittedName>
</protein>
<name>A0ABM9ISZ2_RALPI</name>
<dbReference type="SUPFAM" id="SSF63380">
    <property type="entry name" value="Riboflavin synthase domain-like"/>
    <property type="match status" value="1"/>
</dbReference>
<dbReference type="EC" id="1.17.1.-" evidence="5"/>
<evidence type="ECO:0000313" key="5">
    <source>
        <dbReference type="EMBL" id="CAJ0729897.1"/>
    </source>
</evidence>
<keyword evidence="2" id="KW-0411">Iron-sulfur</keyword>
<dbReference type="PRINTS" id="PR00410">
    <property type="entry name" value="PHEHYDRXLASE"/>
</dbReference>
<dbReference type="Gene3D" id="3.40.50.80">
    <property type="entry name" value="Nucleotide-binding domain of ferredoxin-NADP reductase (FNR) module"/>
    <property type="match status" value="1"/>
</dbReference>
<evidence type="ECO:0000259" key="4">
    <source>
        <dbReference type="PROSITE" id="PS51384"/>
    </source>
</evidence>
<dbReference type="InterPro" id="IPR017938">
    <property type="entry name" value="Riboflavin_synthase-like_b-brl"/>
</dbReference>
<dbReference type="CDD" id="cd00207">
    <property type="entry name" value="fer2"/>
    <property type="match status" value="1"/>
</dbReference>
<dbReference type="Pfam" id="PF00175">
    <property type="entry name" value="NAD_binding_1"/>
    <property type="match status" value="1"/>
</dbReference>
<dbReference type="InterPro" id="IPR012675">
    <property type="entry name" value="Beta-grasp_dom_sf"/>
</dbReference>
<dbReference type="PROSITE" id="PS51384">
    <property type="entry name" value="FAD_FR"/>
    <property type="match status" value="1"/>
</dbReference>
<gene>
    <name evidence="5" type="primary">ascD_2</name>
    <name evidence="5" type="ORF">R38712_04201</name>
</gene>
<dbReference type="InterPro" id="IPR001433">
    <property type="entry name" value="OxRdtase_FAD/NAD-bd"/>
</dbReference>
<dbReference type="EMBL" id="CATWFT010000017">
    <property type="protein sequence ID" value="CAJ0729897.1"/>
    <property type="molecule type" value="Genomic_DNA"/>
</dbReference>
<feature type="domain" description="FAD-binding FR-type" evidence="4">
    <location>
        <begin position="100"/>
        <end position="202"/>
    </location>
</feature>
<reference evidence="5 6" key="1">
    <citation type="submission" date="2023-07" db="EMBL/GenBank/DDBJ databases">
        <authorList>
            <person name="Peeters C."/>
        </authorList>
    </citation>
    <scope>NUCLEOTIDE SEQUENCE [LARGE SCALE GENOMIC DNA]</scope>
    <source>
        <strain evidence="5 6">R-38712</strain>
    </source>
</reference>
<proteinExistence type="predicted"/>
<dbReference type="Proteomes" id="UP001189303">
    <property type="component" value="Unassembled WGS sequence"/>
</dbReference>
<keyword evidence="5" id="KW-0560">Oxidoreductase</keyword>
<dbReference type="PROSITE" id="PS51085">
    <property type="entry name" value="2FE2S_FER_2"/>
    <property type="match status" value="1"/>
</dbReference>
<evidence type="ECO:0000259" key="3">
    <source>
        <dbReference type="PROSITE" id="PS51085"/>
    </source>
</evidence>
<evidence type="ECO:0000256" key="1">
    <source>
        <dbReference type="ARBA" id="ARBA00001974"/>
    </source>
</evidence>
<keyword evidence="2" id="KW-0001">2Fe-2S</keyword>
<dbReference type="PANTHER" id="PTHR47354">
    <property type="entry name" value="NADH OXIDOREDUCTASE HCR"/>
    <property type="match status" value="1"/>
</dbReference>
<sequence>MSFRVMLRPSGHFFEVQEGNTILAAGLASGRFLPYSCRTGVCNTCKARVVEGAVDHGMVLKTYLSDDARAQGYALLCSAKPLSDVVIEVAELEGMAAIKPKIYPCRVTRMERAAPDVMVLTLRMPMNETMQFMAGQYIEMILPEGERRNYSIATAPAIDGLPHIELHIRHVPGGAFTDRVFSALKERDVLRFEGPFGTFFLREESDKPMLMLASGTGFGPIKSIVEYAIKKRINRRIEIYWGGRRKQDLYMMALAQSWAAAHANISFYPVLSDPTPGCEWTGEIGYVHRVVMDHHPDLSGYQVYACGAPAMVDSARRDFVERCRLPAQDFFADSFLTAVEKAGAGGPLTSKETT</sequence>
<dbReference type="Pfam" id="PF00970">
    <property type="entry name" value="FAD_binding_6"/>
    <property type="match status" value="1"/>
</dbReference>
<keyword evidence="2" id="KW-0479">Metal-binding</keyword>
<dbReference type="InterPro" id="IPR001041">
    <property type="entry name" value="2Fe-2S_ferredoxin-type"/>
</dbReference>
<dbReference type="SUPFAM" id="SSF54292">
    <property type="entry name" value="2Fe-2S ferredoxin-like"/>
    <property type="match status" value="1"/>
</dbReference>
<dbReference type="InterPro" id="IPR017927">
    <property type="entry name" value="FAD-bd_FR_type"/>
</dbReference>
<organism evidence="5 6">
    <name type="scientific">Ralstonia pickettii</name>
    <name type="common">Burkholderia pickettii</name>
    <dbReference type="NCBI Taxonomy" id="329"/>
    <lineage>
        <taxon>Bacteria</taxon>
        <taxon>Pseudomonadati</taxon>
        <taxon>Pseudomonadota</taxon>
        <taxon>Betaproteobacteria</taxon>
        <taxon>Burkholderiales</taxon>
        <taxon>Burkholderiaceae</taxon>
        <taxon>Ralstonia</taxon>
    </lineage>
</organism>
<dbReference type="Gene3D" id="2.40.30.10">
    <property type="entry name" value="Translation factors"/>
    <property type="match status" value="1"/>
</dbReference>
<keyword evidence="6" id="KW-1185">Reference proteome</keyword>
<dbReference type="InterPro" id="IPR008333">
    <property type="entry name" value="Cbr1-like_FAD-bd_dom"/>
</dbReference>
<comment type="cofactor">
    <cofactor evidence="1">
        <name>FAD</name>
        <dbReference type="ChEBI" id="CHEBI:57692"/>
    </cofactor>
</comment>
<keyword evidence="2" id="KW-0408">Iron</keyword>
<dbReference type="CDD" id="cd06189">
    <property type="entry name" value="flavin_oxioreductase"/>
    <property type="match status" value="1"/>
</dbReference>
<dbReference type="Gene3D" id="3.10.20.30">
    <property type="match status" value="1"/>
</dbReference>
<evidence type="ECO:0000256" key="2">
    <source>
        <dbReference type="ARBA" id="ARBA00022714"/>
    </source>
</evidence>
<dbReference type="InterPro" id="IPR036010">
    <property type="entry name" value="2Fe-2S_ferredoxin-like_sf"/>
</dbReference>
<dbReference type="PANTHER" id="PTHR47354:SF5">
    <property type="entry name" value="PROTEIN RFBI"/>
    <property type="match status" value="1"/>
</dbReference>
<dbReference type="InterPro" id="IPR039261">
    <property type="entry name" value="FNR_nucleotide-bd"/>
</dbReference>
<dbReference type="SUPFAM" id="SSF52343">
    <property type="entry name" value="Ferredoxin reductase-like, C-terminal NADP-linked domain"/>
    <property type="match status" value="1"/>
</dbReference>
<feature type="domain" description="2Fe-2S ferredoxin-type" evidence="3">
    <location>
        <begin position="3"/>
        <end position="93"/>
    </location>
</feature>
<comment type="caution">
    <text evidence="5">The sequence shown here is derived from an EMBL/GenBank/DDBJ whole genome shotgun (WGS) entry which is preliminary data.</text>
</comment>
<dbReference type="InterPro" id="IPR050415">
    <property type="entry name" value="MRET"/>
</dbReference>